<dbReference type="EMBL" id="LXQA010048771">
    <property type="protein sequence ID" value="MCI02323.1"/>
    <property type="molecule type" value="Genomic_DNA"/>
</dbReference>
<comment type="caution">
    <text evidence="1">The sequence shown here is derived from an EMBL/GenBank/DDBJ whole genome shotgun (WGS) entry which is preliminary data.</text>
</comment>
<reference evidence="1 2" key="1">
    <citation type="journal article" date="2018" name="Front. Plant Sci.">
        <title>Red Clover (Trifolium pratense) and Zigzag Clover (T. medium) - A Picture of Genomic Similarities and Differences.</title>
        <authorList>
            <person name="Dluhosova J."/>
            <person name="Istvanek J."/>
            <person name="Nedelnik J."/>
            <person name="Repkova J."/>
        </authorList>
    </citation>
    <scope>NUCLEOTIDE SEQUENCE [LARGE SCALE GENOMIC DNA]</scope>
    <source>
        <strain evidence="2">cv. 10/8</strain>
        <tissue evidence="1">Leaf</tissue>
    </source>
</reference>
<organism evidence="1 2">
    <name type="scientific">Trifolium medium</name>
    <dbReference type="NCBI Taxonomy" id="97028"/>
    <lineage>
        <taxon>Eukaryota</taxon>
        <taxon>Viridiplantae</taxon>
        <taxon>Streptophyta</taxon>
        <taxon>Embryophyta</taxon>
        <taxon>Tracheophyta</taxon>
        <taxon>Spermatophyta</taxon>
        <taxon>Magnoliopsida</taxon>
        <taxon>eudicotyledons</taxon>
        <taxon>Gunneridae</taxon>
        <taxon>Pentapetalae</taxon>
        <taxon>rosids</taxon>
        <taxon>fabids</taxon>
        <taxon>Fabales</taxon>
        <taxon>Fabaceae</taxon>
        <taxon>Papilionoideae</taxon>
        <taxon>50 kb inversion clade</taxon>
        <taxon>NPAAA clade</taxon>
        <taxon>Hologalegina</taxon>
        <taxon>IRL clade</taxon>
        <taxon>Trifolieae</taxon>
        <taxon>Trifolium</taxon>
    </lineage>
</organism>
<sequence length="41" mass="4450">MPEASSLQLETFGKLSRLARWARDCSLGERGLVGSSPEASR</sequence>
<name>A0A392NR79_9FABA</name>
<evidence type="ECO:0000313" key="2">
    <source>
        <dbReference type="Proteomes" id="UP000265520"/>
    </source>
</evidence>
<keyword evidence="2" id="KW-1185">Reference proteome</keyword>
<accession>A0A392NR79</accession>
<feature type="non-terminal residue" evidence="1">
    <location>
        <position position="41"/>
    </location>
</feature>
<gene>
    <name evidence="1" type="ORF">A2U01_0023355</name>
</gene>
<evidence type="ECO:0000313" key="1">
    <source>
        <dbReference type="EMBL" id="MCI02323.1"/>
    </source>
</evidence>
<dbReference type="AlphaFoldDB" id="A0A392NR79"/>
<proteinExistence type="predicted"/>
<dbReference type="Proteomes" id="UP000265520">
    <property type="component" value="Unassembled WGS sequence"/>
</dbReference>
<protein>
    <submittedName>
        <fullName evidence="1">Uncharacterized protein</fullName>
    </submittedName>
</protein>